<dbReference type="EMBL" id="CQPD01000003">
    <property type="protein sequence ID" value="CNT65090.1"/>
    <property type="molecule type" value="Genomic_DNA"/>
</dbReference>
<evidence type="ECO:0000256" key="1">
    <source>
        <dbReference type="SAM" id="MobiDB-lite"/>
    </source>
</evidence>
<sequence length="255" mass="30043">MEDHHKRAAIGFHLYPRIERQQHHQRTDVEQQNTVYHLIHRFRDAFLRIARFRRSNADQLQSAKRKHNHRQRQKQTMPTGSEETVITPEVINAGMFAAVAGEQQPQTKTYHADNRQHFNQREPEFRFAIQTNVHQIHGINDNKKRRRPYPCWYVRQPVLHIDARRGQLRHPDQHKHDPIVPARQKARKRPPIFPGEVGKRSGNRLFHDHFTQLAHNEKSDNPGNAIAQQNSRPRHLNRRADAQKQSGANGATQRD</sequence>
<accession>A0A655BP89</accession>
<proteinExistence type="predicted"/>
<feature type="compositionally biased region" description="Basic and acidic residues" evidence="1">
    <location>
        <begin position="167"/>
        <end position="178"/>
    </location>
</feature>
<protein>
    <submittedName>
        <fullName evidence="2">Uncharacterized protein</fullName>
    </submittedName>
</protein>
<feature type="region of interest" description="Disordered" evidence="1">
    <location>
        <begin position="58"/>
        <end position="81"/>
    </location>
</feature>
<evidence type="ECO:0000313" key="3">
    <source>
        <dbReference type="Proteomes" id="UP000042394"/>
    </source>
</evidence>
<feature type="region of interest" description="Disordered" evidence="1">
    <location>
        <begin position="167"/>
        <end position="202"/>
    </location>
</feature>
<reference evidence="2 3" key="1">
    <citation type="submission" date="2015-03" db="EMBL/GenBank/DDBJ databases">
        <authorList>
            <consortium name="Pathogen Informatics"/>
        </authorList>
    </citation>
    <scope>NUCLEOTIDE SEQUENCE [LARGE SCALE GENOMIC DNA]</scope>
    <source>
        <strain evidence="2 3">D4891</strain>
    </source>
</reference>
<feature type="compositionally biased region" description="Basic residues" evidence="1">
    <location>
        <begin position="63"/>
        <end position="73"/>
    </location>
</feature>
<evidence type="ECO:0000313" key="2">
    <source>
        <dbReference type="EMBL" id="CNT65090.1"/>
    </source>
</evidence>
<organism evidence="2 3">
    <name type="scientific">Salmonella enterica subsp. enterica serovar Bovismorbificans</name>
    <dbReference type="NCBI Taxonomy" id="58097"/>
    <lineage>
        <taxon>Bacteria</taxon>
        <taxon>Pseudomonadati</taxon>
        <taxon>Pseudomonadota</taxon>
        <taxon>Gammaproteobacteria</taxon>
        <taxon>Enterobacterales</taxon>
        <taxon>Enterobacteriaceae</taxon>
        <taxon>Salmonella</taxon>
    </lineage>
</organism>
<dbReference type="Proteomes" id="UP000042394">
    <property type="component" value="Unassembled WGS sequence"/>
</dbReference>
<name>A0A655BP89_SALET</name>
<dbReference type="AlphaFoldDB" id="A0A655BP89"/>
<feature type="compositionally biased region" description="Polar residues" evidence="1">
    <location>
        <begin position="243"/>
        <end position="255"/>
    </location>
</feature>
<feature type="region of interest" description="Disordered" evidence="1">
    <location>
        <begin position="215"/>
        <end position="255"/>
    </location>
</feature>
<gene>
    <name evidence="2" type="ORF">ERS008207_00454</name>
</gene>